<organism evidence="2 3">
    <name type="scientific">Streptomyces stelliscabiei</name>
    <dbReference type="NCBI Taxonomy" id="146820"/>
    <lineage>
        <taxon>Bacteria</taxon>
        <taxon>Bacillati</taxon>
        <taxon>Actinomycetota</taxon>
        <taxon>Actinomycetes</taxon>
        <taxon>Kitasatosporales</taxon>
        <taxon>Streptomycetaceae</taxon>
        <taxon>Streptomyces</taxon>
    </lineage>
</organism>
<name>A0A8I0TTN6_9ACTN</name>
<dbReference type="InterPro" id="IPR036633">
    <property type="entry name" value="Prn/Lys/Arg_de-COase_C_sf"/>
</dbReference>
<evidence type="ECO:0000313" key="2">
    <source>
        <dbReference type="EMBL" id="MBE1601340.1"/>
    </source>
</evidence>
<feature type="region of interest" description="Disordered" evidence="1">
    <location>
        <begin position="1"/>
        <end position="66"/>
    </location>
</feature>
<dbReference type="Proteomes" id="UP000629287">
    <property type="component" value="Unassembled WGS sequence"/>
</dbReference>
<comment type="caution">
    <text evidence="2">The sequence shown here is derived from an EMBL/GenBank/DDBJ whole genome shotgun (WGS) entry which is preliminary data.</text>
</comment>
<gene>
    <name evidence="2" type="ORF">H4687_007469</name>
</gene>
<keyword evidence="3" id="KW-1185">Reference proteome</keyword>
<proteinExistence type="predicted"/>
<dbReference type="GO" id="GO:0003824">
    <property type="term" value="F:catalytic activity"/>
    <property type="evidence" value="ECO:0007669"/>
    <property type="project" value="InterPro"/>
</dbReference>
<reference evidence="2 3" key="1">
    <citation type="submission" date="2020-10" db="EMBL/GenBank/DDBJ databases">
        <title>Sequencing the genomes of 1000 actinobacteria strains.</title>
        <authorList>
            <person name="Klenk H.-P."/>
        </authorList>
    </citation>
    <scope>NUCLEOTIDE SEQUENCE [LARGE SCALE GENOMIC DNA]</scope>
    <source>
        <strain evidence="2 3">DSM 41803</strain>
    </source>
</reference>
<dbReference type="EMBL" id="JADBGF010000001">
    <property type="protein sequence ID" value="MBE1601340.1"/>
    <property type="molecule type" value="Genomic_DNA"/>
</dbReference>
<evidence type="ECO:0000256" key="1">
    <source>
        <dbReference type="SAM" id="MobiDB-lite"/>
    </source>
</evidence>
<dbReference type="SUPFAM" id="SSF55904">
    <property type="entry name" value="Ornithine decarboxylase C-terminal domain"/>
    <property type="match status" value="1"/>
</dbReference>
<sequence length="104" mass="10956">MKRRESLPLPPPVRLPEPEELELEGGDAPPRRVLRPGGAGTAGGGGGPGGRRARESLSARGAGDCPGERINRAVVEYLASGVEHGMYVPDPSDPQLRTLRVVAR</sequence>
<protein>
    <submittedName>
        <fullName evidence="2">Uncharacterized protein</fullName>
    </submittedName>
</protein>
<feature type="compositionally biased region" description="Gly residues" evidence="1">
    <location>
        <begin position="37"/>
        <end position="50"/>
    </location>
</feature>
<evidence type="ECO:0000313" key="3">
    <source>
        <dbReference type="Proteomes" id="UP000629287"/>
    </source>
</evidence>
<accession>A0A8I0TTN6</accession>
<dbReference type="AlphaFoldDB" id="A0A8I0TTN6"/>